<name>A0A1J0AAW1_9CYAN</name>
<dbReference type="Pfam" id="PF02417">
    <property type="entry name" value="Chromate_transp"/>
    <property type="match status" value="2"/>
</dbReference>
<comment type="similarity">
    <text evidence="2">Belongs to the chromate ion transporter (CHR) (TC 2.A.51) family.</text>
</comment>
<comment type="subcellular location">
    <subcellularLocation>
        <location evidence="1">Cell membrane</location>
        <topology evidence="1">Multi-pass membrane protein</topology>
    </subcellularLocation>
</comment>
<feature type="transmembrane region" description="Helical" evidence="7">
    <location>
        <begin position="116"/>
        <end position="135"/>
    </location>
</feature>
<dbReference type="PIRSF" id="PIRSF004810">
    <property type="entry name" value="ChrA"/>
    <property type="match status" value="1"/>
</dbReference>
<dbReference type="Proteomes" id="UP000180235">
    <property type="component" value="Chromosome"/>
</dbReference>
<dbReference type="PANTHER" id="PTHR33567">
    <property type="entry name" value="CHROMATE ION TRANSPORTER (EUROFUNG)"/>
    <property type="match status" value="1"/>
</dbReference>
<accession>A0A1J0AAW1</accession>
<keyword evidence="6 7" id="KW-0472">Membrane</keyword>
<evidence type="ECO:0000256" key="1">
    <source>
        <dbReference type="ARBA" id="ARBA00004651"/>
    </source>
</evidence>
<dbReference type="GO" id="GO:0005886">
    <property type="term" value="C:plasma membrane"/>
    <property type="evidence" value="ECO:0007669"/>
    <property type="project" value="UniProtKB-SubCell"/>
</dbReference>
<dbReference type="InterPro" id="IPR003370">
    <property type="entry name" value="Chromate_transpt"/>
</dbReference>
<keyword evidence="3" id="KW-1003">Cell membrane</keyword>
<keyword evidence="5 7" id="KW-1133">Transmembrane helix</keyword>
<feature type="transmembrane region" description="Helical" evidence="7">
    <location>
        <begin position="320"/>
        <end position="338"/>
    </location>
</feature>
<dbReference type="NCBIfam" id="TIGR00937">
    <property type="entry name" value="2A51"/>
    <property type="match status" value="1"/>
</dbReference>
<evidence type="ECO:0000256" key="4">
    <source>
        <dbReference type="ARBA" id="ARBA00022692"/>
    </source>
</evidence>
<dbReference type="AlphaFoldDB" id="A0A1J0AAW1"/>
<keyword evidence="9" id="KW-1185">Reference proteome</keyword>
<evidence type="ECO:0000256" key="6">
    <source>
        <dbReference type="ARBA" id="ARBA00023136"/>
    </source>
</evidence>
<feature type="transmembrane region" description="Helical" evidence="7">
    <location>
        <begin position="350"/>
        <end position="368"/>
    </location>
</feature>
<feature type="transmembrane region" description="Helical" evidence="7">
    <location>
        <begin position="82"/>
        <end position="104"/>
    </location>
</feature>
<evidence type="ECO:0000313" key="9">
    <source>
        <dbReference type="Proteomes" id="UP000180235"/>
    </source>
</evidence>
<evidence type="ECO:0000256" key="3">
    <source>
        <dbReference type="ARBA" id="ARBA00022475"/>
    </source>
</evidence>
<sequence length="398" mass="41714">MPQDTPMTQRLVELAQVFARLGGLAFGGPAAHIALIQKEVVEERQWLSAAEFLDLMGATNLIPGPNSTEMAILVGLRRAGGAGLVVAGVCFILPAALITTLIAWGYRELGTLPQVAPLLVGIQPVTVMLIVQAGWRLGQKAVKSRLLLGVGLGVILLAILGVGEVLALLAGGILGVLVRRPPQPAQGAWWPGLGLPLVMTATPVPEIPPSLGLLGLFFLKVGAVLFGGGYLLVAFIENDLVNGYGWLTQQQLLDAIAVGQFTPGPVLSTASFIGFQISGWSGAAVSTVAIFLPSFFFVLLLNPILVWFRRTPWTGAFLDGLNVGAVALIGVVAVRLGWQIGVTPFAVSLWQGVWVVGIGILSGILLFWKRVSAPWLIGLGAILGVLGYGLGVINPTLS</sequence>
<gene>
    <name evidence="8" type="primary">chrA</name>
    <name evidence="8" type="ORF">GlitD10_0727</name>
</gene>
<dbReference type="InterPro" id="IPR014047">
    <property type="entry name" value="Chr_Tranpt_l_chain"/>
</dbReference>
<evidence type="ECO:0000256" key="2">
    <source>
        <dbReference type="ARBA" id="ARBA00005262"/>
    </source>
</evidence>
<dbReference type="PANTHER" id="PTHR33567:SF3">
    <property type="entry name" value="CHROMATE ION TRANSPORTER (EUROFUNG)"/>
    <property type="match status" value="1"/>
</dbReference>
<feature type="transmembrane region" description="Helical" evidence="7">
    <location>
        <begin position="288"/>
        <end position="308"/>
    </location>
</feature>
<dbReference type="EMBL" id="CP017675">
    <property type="protein sequence ID" value="APB33041.1"/>
    <property type="molecule type" value="Genomic_DNA"/>
</dbReference>
<dbReference type="KEGG" id="glt:GlitD10_0727"/>
<proteinExistence type="inferred from homology"/>
<dbReference type="GO" id="GO:0015109">
    <property type="term" value="F:chromate transmembrane transporter activity"/>
    <property type="evidence" value="ECO:0007669"/>
    <property type="project" value="InterPro"/>
</dbReference>
<feature type="transmembrane region" description="Helical" evidence="7">
    <location>
        <begin position="211"/>
        <end position="236"/>
    </location>
</feature>
<reference evidence="8 9" key="1">
    <citation type="submission" date="2016-10" db="EMBL/GenBank/DDBJ databases">
        <title>Description of Gloeomargarita lithophora gen. nov., sp. nov., a thylakoid-bearing basal-branching cyanobacterium with intracellular carbonates, and proposal for Gloeomargaritales ord. nov.</title>
        <authorList>
            <person name="Moreira D."/>
            <person name="Tavera R."/>
            <person name="Benzerara K."/>
            <person name="Skouri-Panet F."/>
            <person name="Couradeau E."/>
            <person name="Gerard E."/>
            <person name="Loussert C."/>
            <person name="Novelo E."/>
            <person name="Zivanovic Y."/>
            <person name="Lopez-Garcia P."/>
        </authorList>
    </citation>
    <scope>NUCLEOTIDE SEQUENCE [LARGE SCALE GENOMIC DNA]</scope>
    <source>
        <strain evidence="8 9">D10</strain>
    </source>
</reference>
<feature type="transmembrane region" description="Helical" evidence="7">
    <location>
        <begin position="375"/>
        <end position="393"/>
    </location>
</feature>
<feature type="transmembrane region" description="Helical" evidence="7">
    <location>
        <begin position="147"/>
        <end position="176"/>
    </location>
</feature>
<protein>
    <submittedName>
        <fullName evidence="8">Chromate transporter</fullName>
    </submittedName>
</protein>
<organism evidence="8 9">
    <name type="scientific">Gloeomargarita lithophora Alchichica-D10</name>
    <dbReference type="NCBI Taxonomy" id="1188229"/>
    <lineage>
        <taxon>Bacteria</taxon>
        <taxon>Bacillati</taxon>
        <taxon>Cyanobacteriota</taxon>
        <taxon>Cyanophyceae</taxon>
        <taxon>Gloeomargaritales</taxon>
        <taxon>Gloeomargaritaceae</taxon>
        <taxon>Gloeomargarita</taxon>
    </lineage>
</organism>
<evidence type="ECO:0000256" key="5">
    <source>
        <dbReference type="ARBA" id="ARBA00022989"/>
    </source>
</evidence>
<evidence type="ECO:0000256" key="7">
    <source>
        <dbReference type="SAM" id="Phobius"/>
    </source>
</evidence>
<evidence type="ECO:0000313" key="8">
    <source>
        <dbReference type="EMBL" id="APB33041.1"/>
    </source>
</evidence>
<keyword evidence="4 7" id="KW-0812">Transmembrane</keyword>